<dbReference type="HOGENOM" id="CLU_172312_2_0_11"/>
<dbReference type="STRING" id="743718.Isova_2563"/>
<dbReference type="RefSeq" id="WP_013839658.1">
    <property type="nucleotide sequence ID" value="NC_015588.1"/>
</dbReference>
<gene>
    <name evidence="2" type="ordered locus">Isova_2563</name>
</gene>
<evidence type="ECO:0008006" key="4">
    <source>
        <dbReference type="Google" id="ProtNLM"/>
    </source>
</evidence>
<proteinExistence type="predicted"/>
<protein>
    <recommendedName>
        <fullName evidence="4">Flagellar protein FlgN</fullName>
    </recommendedName>
</protein>
<organism evidence="3">
    <name type="scientific">Isoptericola variabilis (strain 225)</name>
    <dbReference type="NCBI Taxonomy" id="743718"/>
    <lineage>
        <taxon>Bacteria</taxon>
        <taxon>Bacillati</taxon>
        <taxon>Actinomycetota</taxon>
        <taxon>Actinomycetes</taxon>
        <taxon>Micrococcales</taxon>
        <taxon>Promicromonosporaceae</taxon>
        <taxon>Isoptericola</taxon>
    </lineage>
</organism>
<evidence type="ECO:0000313" key="3">
    <source>
        <dbReference type="Proteomes" id="UP000009236"/>
    </source>
</evidence>
<feature type="coiled-coil region" evidence="1">
    <location>
        <begin position="8"/>
        <end position="38"/>
    </location>
</feature>
<dbReference type="KEGG" id="iva:Isova_2563"/>
<name>F6FTA3_ISOV2</name>
<accession>F6FTA3</accession>
<keyword evidence="1" id="KW-0175">Coiled coil</keyword>
<dbReference type="Proteomes" id="UP000009236">
    <property type="component" value="Chromosome"/>
</dbReference>
<keyword evidence="3" id="KW-1185">Reference proteome</keyword>
<dbReference type="AlphaFoldDB" id="F6FTA3"/>
<sequence>MADLVLNMDDLKALAEDLAAIRDELQDADANAADAAEATGDDELRDRVNDFADKWRIKREEMLADVTTLADIINQIVENFGQVDRDLARALESKAA</sequence>
<reference evidence="2 3" key="1">
    <citation type="submission" date="2011-05" db="EMBL/GenBank/DDBJ databases">
        <title>Complete sequence of Isoptericola variabilis 225.</title>
        <authorList>
            <consortium name="US DOE Joint Genome Institute"/>
            <person name="Lucas S."/>
            <person name="Han J."/>
            <person name="Lapidus A."/>
            <person name="Cheng J.-F."/>
            <person name="Goodwin L."/>
            <person name="Pitluck S."/>
            <person name="Peters L."/>
            <person name="Mikhailova N."/>
            <person name="Zeytun A."/>
            <person name="Han C."/>
            <person name="Tapia R."/>
            <person name="Land M."/>
            <person name="Hauser L."/>
            <person name="Kyrpides N."/>
            <person name="Ivanova N."/>
            <person name="Pagani I."/>
            <person name="Siebers A."/>
            <person name="Allgaier M."/>
            <person name="Thelen M."/>
            <person name="Hugenholtz P."/>
            <person name="Gladden J."/>
            <person name="Woyke T."/>
        </authorList>
    </citation>
    <scope>NUCLEOTIDE SEQUENCE [LARGE SCALE GENOMIC DNA]</scope>
    <source>
        <strain evidence="3">225</strain>
    </source>
</reference>
<evidence type="ECO:0000256" key="1">
    <source>
        <dbReference type="SAM" id="Coils"/>
    </source>
</evidence>
<evidence type="ECO:0000313" key="2">
    <source>
        <dbReference type="EMBL" id="AEG45267.1"/>
    </source>
</evidence>
<dbReference type="EMBL" id="CP002810">
    <property type="protein sequence ID" value="AEG45267.1"/>
    <property type="molecule type" value="Genomic_DNA"/>
</dbReference>